<dbReference type="RefSeq" id="WP_008023408.1">
    <property type="nucleotide sequence ID" value="NZ_JAHOJA010000050.1"/>
</dbReference>
<dbReference type="GO" id="GO:0016787">
    <property type="term" value="F:hydrolase activity"/>
    <property type="evidence" value="ECO:0007669"/>
    <property type="project" value="InterPro"/>
</dbReference>
<evidence type="ECO:0000313" key="4">
    <source>
        <dbReference type="Proteomes" id="UP000474077"/>
    </source>
</evidence>
<evidence type="ECO:0000313" key="2">
    <source>
        <dbReference type="EMBL" id="KAB6085798.1"/>
    </source>
</evidence>
<dbReference type="PANTHER" id="PTHR12905">
    <property type="entry name" value="METALLOPHOSPHOESTERASE"/>
    <property type="match status" value="1"/>
</dbReference>
<comment type="caution">
    <text evidence="2">The sequence shown here is derived from an EMBL/GenBank/DDBJ whole genome shotgun (WGS) entry which is preliminary data.</text>
</comment>
<dbReference type="EMBL" id="WDER01000007">
    <property type="protein sequence ID" value="KAB6085798.1"/>
    <property type="molecule type" value="Genomic_DNA"/>
</dbReference>
<dbReference type="InterPro" id="IPR004843">
    <property type="entry name" value="Calcineurin-like_PHP"/>
</dbReference>
<accession>A0A1Y4VHZ8</accession>
<sequence length="189" mass="21725">MKILQISDTHNQHRQLTDLPAADVIVHCGDFTDNGTEGEVLNFLNWFIELSYPHKIFITGNHDLCLWEAEGIEDLPNNVYFLQDCECEIDGIKFFGLAYNHPETLISNDVDVLITHEPPIMILDESAGIHWGNVLLRNKVYEVKPHYHLFGHAHEGYGTFKDEHIIFSNGAILDDHYNSCHKPKLIIYK</sequence>
<evidence type="ECO:0000313" key="3">
    <source>
        <dbReference type="EMBL" id="MCA4705270.1"/>
    </source>
</evidence>
<reference evidence="2 4" key="1">
    <citation type="journal article" date="2019" name="Nat. Med.">
        <title>A library of human gut bacterial isolates paired with longitudinal multiomics data enables mechanistic microbiome research.</title>
        <authorList>
            <person name="Poyet M."/>
            <person name="Groussin M."/>
            <person name="Gibbons S.M."/>
            <person name="Avila-Pacheco J."/>
            <person name="Jiang X."/>
            <person name="Kearney S.M."/>
            <person name="Perrotta A.R."/>
            <person name="Berdy B."/>
            <person name="Zhao S."/>
            <person name="Lieberman T.D."/>
            <person name="Swanson P.K."/>
            <person name="Smith M."/>
            <person name="Roesemann S."/>
            <person name="Alexander J.E."/>
            <person name="Rich S.A."/>
            <person name="Livny J."/>
            <person name="Vlamakis H."/>
            <person name="Clish C."/>
            <person name="Bullock K."/>
            <person name="Deik A."/>
            <person name="Scott J."/>
            <person name="Pierce K.A."/>
            <person name="Xavier R.J."/>
            <person name="Alm E.J."/>
        </authorList>
    </citation>
    <scope>NUCLEOTIDE SEQUENCE [LARGE SCALE GENOMIC DNA]</scope>
    <source>
        <strain evidence="2 4">BIOML-A73</strain>
    </source>
</reference>
<dbReference type="PANTHER" id="PTHR12905:SF0">
    <property type="entry name" value="CALCINEURIN-LIKE PHOSPHOESTERASE DOMAIN-CONTAINING PROTEIN"/>
    <property type="match status" value="1"/>
</dbReference>
<feature type="domain" description="Calcineurin-like phosphoesterase" evidence="1">
    <location>
        <begin position="1"/>
        <end position="155"/>
    </location>
</feature>
<organism evidence="2 4">
    <name type="scientific">Bacteroides xylanisolvens</name>
    <dbReference type="NCBI Taxonomy" id="371601"/>
    <lineage>
        <taxon>Bacteria</taxon>
        <taxon>Pseudomonadati</taxon>
        <taxon>Bacteroidota</taxon>
        <taxon>Bacteroidia</taxon>
        <taxon>Bacteroidales</taxon>
        <taxon>Bacteroidaceae</taxon>
        <taxon>Bacteroides</taxon>
    </lineage>
</organism>
<reference evidence="3" key="2">
    <citation type="submission" date="2023-08" db="EMBL/GenBank/DDBJ databases">
        <title>Mucin Metabolism Genes Underlie the Key Renovations of Bacteroides xylanisolvens Genomes in Captive Great Apes.</title>
        <authorList>
            <person name="Nishida A.H."/>
        </authorList>
    </citation>
    <scope>NUCLEOTIDE SEQUENCE</scope>
    <source>
        <strain evidence="3">P13.H9</strain>
    </source>
</reference>
<dbReference type="AlphaFoldDB" id="A0A1Y4VHZ8"/>
<dbReference type="InterPro" id="IPR029052">
    <property type="entry name" value="Metallo-depent_PP-like"/>
</dbReference>
<dbReference type="Proteomes" id="UP000474077">
    <property type="component" value="Unassembled WGS sequence"/>
</dbReference>
<gene>
    <name evidence="2" type="ORF">GA560_04425</name>
    <name evidence="3" type="ORF">LD004_16830</name>
</gene>
<name>A0A1Y4VHZ8_9BACE</name>
<dbReference type="CDD" id="cd07379">
    <property type="entry name" value="MPP_239FB"/>
    <property type="match status" value="1"/>
</dbReference>
<dbReference type="SUPFAM" id="SSF56300">
    <property type="entry name" value="Metallo-dependent phosphatases"/>
    <property type="match status" value="1"/>
</dbReference>
<dbReference type="Pfam" id="PF00149">
    <property type="entry name" value="Metallophos"/>
    <property type="match status" value="1"/>
</dbReference>
<proteinExistence type="predicted"/>
<dbReference type="Gene3D" id="3.60.21.10">
    <property type="match status" value="1"/>
</dbReference>
<evidence type="ECO:0000259" key="1">
    <source>
        <dbReference type="Pfam" id="PF00149"/>
    </source>
</evidence>
<dbReference type="Proteomes" id="UP001198461">
    <property type="component" value="Unassembled WGS sequence"/>
</dbReference>
<dbReference type="InterPro" id="IPR051693">
    <property type="entry name" value="UPF0046_metallophosphoest"/>
</dbReference>
<dbReference type="EMBL" id="JAIWYE010000029">
    <property type="protein sequence ID" value="MCA4705270.1"/>
    <property type="molecule type" value="Genomic_DNA"/>
</dbReference>
<protein>
    <submittedName>
        <fullName evidence="3">Metallophosphatase domain-containing protein</fullName>
    </submittedName>
    <submittedName>
        <fullName evidence="2">Serine/threonine protein phosphatase</fullName>
    </submittedName>
</protein>